<sequence>MVNLIVGGVIGWLAGLLLGKDIPGGVIGNIIAGLLGSAIGEYLFHDTGFIASFLGAVILIIVFSFINKNRR</sequence>
<keyword evidence="1" id="KW-1133">Transmembrane helix</keyword>
<dbReference type="EMBL" id="JAAYSM010000036">
    <property type="protein sequence ID" value="NLJ17479.1"/>
    <property type="molecule type" value="Genomic_DNA"/>
</dbReference>
<name>A0A7X8C290_9LACT</name>
<dbReference type="AlphaFoldDB" id="A0A7X8C290"/>
<protein>
    <submittedName>
        <fullName evidence="2">GlsB/YeaQ/YmgE family stress response membrane protein</fullName>
    </submittedName>
</protein>
<keyword evidence="1" id="KW-0472">Membrane</keyword>
<gene>
    <name evidence="2" type="ORF">GX355_01305</name>
</gene>
<evidence type="ECO:0000313" key="2">
    <source>
        <dbReference type="EMBL" id="NLJ17479.1"/>
    </source>
</evidence>
<evidence type="ECO:0000313" key="3">
    <source>
        <dbReference type="Proteomes" id="UP000541058"/>
    </source>
</evidence>
<evidence type="ECO:0000256" key="1">
    <source>
        <dbReference type="SAM" id="Phobius"/>
    </source>
</evidence>
<reference evidence="2 3" key="1">
    <citation type="journal article" date="2020" name="Biotechnol. Biofuels">
        <title>New insights from the biogas microbiome by comprehensive genome-resolved metagenomics of nearly 1600 species originating from multiple anaerobic digesters.</title>
        <authorList>
            <person name="Campanaro S."/>
            <person name="Treu L."/>
            <person name="Rodriguez-R L.M."/>
            <person name="Kovalovszki A."/>
            <person name="Ziels R.M."/>
            <person name="Maus I."/>
            <person name="Zhu X."/>
            <person name="Kougias P.G."/>
            <person name="Basile A."/>
            <person name="Luo G."/>
            <person name="Schluter A."/>
            <person name="Konstantinidis K.T."/>
            <person name="Angelidaki I."/>
        </authorList>
    </citation>
    <scope>NUCLEOTIDE SEQUENCE [LARGE SCALE GENOMIC DNA]</scope>
    <source>
        <strain evidence="2">AS23ysBPME_34</strain>
    </source>
</reference>
<comment type="caution">
    <text evidence="2">The sequence shown here is derived from an EMBL/GenBank/DDBJ whole genome shotgun (WGS) entry which is preliminary data.</text>
</comment>
<organism evidence="2 3">
    <name type="scientific">Globicatella sulfidifaciens</name>
    <dbReference type="NCBI Taxonomy" id="136093"/>
    <lineage>
        <taxon>Bacteria</taxon>
        <taxon>Bacillati</taxon>
        <taxon>Bacillota</taxon>
        <taxon>Bacilli</taxon>
        <taxon>Lactobacillales</taxon>
        <taxon>Aerococcaceae</taxon>
        <taxon>Globicatella</taxon>
    </lineage>
</organism>
<proteinExistence type="predicted"/>
<dbReference type="Proteomes" id="UP000541058">
    <property type="component" value="Unassembled WGS sequence"/>
</dbReference>
<feature type="transmembrane region" description="Helical" evidence="1">
    <location>
        <begin position="43"/>
        <end position="66"/>
    </location>
</feature>
<keyword evidence="1" id="KW-0812">Transmembrane</keyword>
<accession>A0A7X8C290</accession>